<comment type="caution">
    <text evidence="2">The sequence shown here is derived from an EMBL/GenBank/DDBJ whole genome shotgun (WGS) entry which is preliminary data.</text>
</comment>
<dbReference type="AlphaFoldDB" id="A0A3M8TFG5"/>
<dbReference type="EMBL" id="RJAI01000016">
    <property type="protein sequence ID" value="RNF92148.1"/>
    <property type="molecule type" value="Genomic_DNA"/>
</dbReference>
<proteinExistence type="predicted"/>
<protein>
    <submittedName>
        <fullName evidence="2">Uncharacterized protein</fullName>
    </submittedName>
</protein>
<reference evidence="2 3" key="1">
    <citation type="submission" date="2018-10" db="EMBL/GenBank/DDBJ databases">
        <title>An outbreak of IMP-63 producing strain in France.</title>
        <authorList>
            <person name="Bour M."/>
            <person name="Liapis E."/>
            <person name="Plesiat P."/>
        </authorList>
    </citation>
    <scope>NUCLEOTIDE SEQUENCE [LARGE SCALE GENOMIC DNA]</scope>
    <source>
        <strain evidence="2 3">12917</strain>
    </source>
</reference>
<accession>A0A3M8TFG5</accession>
<gene>
    <name evidence="2" type="ORF">EFK07_07960</name>
</gene>
<feature type="region of interest" description="Disordered" evidence="1">
    <location>
        <begin position="33"/>
        <end position="59"/>
    </location>
</feature>
<sequence>MARFQRLICKSVRGHARSHRHCSGLSHCAIPVGAGKPAKRPAQDGTKKPATRANASQLS</sequence>
<dbReference type="Proteomes" id="UP000278162">
    <property type="component" value="Unassembled WGS sequence"/>
</dbReference>
<name>A0A3M8TFG5_PSEPU</name>
<evidence type="ECO:0000313" key="3">
    <source>
        <dbReference type="Proteomes" id="UP000278162"/>
    </source>
</evidence>
<organism evidence="2 3">
    <name type="scientific">Pseudomonas putida</name>
    <name type="common">Arthrobacter siderocapsulatus</name>
    <dbReference type="NCBI Taxonomy" id="303"/>
    <lineage>
        <taxon>Bacteria</taxon>
        <taxon>Pseudomonadati</taxon>
        <taxon>Pseudomonadota</taxon>
        <taxon>Gammaproteobacteria</taxon>
        <taxon>Pseudomonadales</taxon>
        <taxon>Pseudomonadaceae</taxon>
        <taxon>Pseudomonas</taxon>
    </lineage>
</organism>
<evidence type="ECO:0000256" key="1">
    <source>
        <dbReference type="SAM" id="MobiDB-lite"/>
    </source>
</evidence>
<evidence type="ECO:0000313" key="2">
    <source>
        <dbReference type="EMBL" id="RNF92148.1"/>
    </source>
</evidence>